<evidence type="ECO:0000313" key="5">
    <source>
        <dbReference type="EMBL" id="QJY49008.1"/>
    </source>
</evidence>
<comment type="similarity">
    <text evidence="1">Belongs to the AfsR/DnrI/RedD regulatory family.</text>
</comment>
<keyword evidence="2 3" id="KW-0238">DNA-binding</keyword>
<evidence type="ECO:0000259" key="4">
    <source>
        <dbReference type="PROSITE" id="PS51755"/>
    </source>
</evidence>
<keyword evidence="6" id="KW-1185">Reference proteome</keyword>
<dbReference type="Gene3D" id="3.40.50.300">
    <property type="entry name" value="P-loop containing nucleotide triphosphate hydrolases"/>
    <property type="match status" value="1"/>
</dbReference>
<dbReference type="InterPro" id="IPR027417">
    <property type="entry name" value="P-loop_NTPase"/>
</dbReference>
<dbReference type="RefSeq" id="WP_172163826.1">
    <property type="nucleotide sequence ID" value="NZ_CP053564.1"/>
</dbReference>
<reference evidence="5 6" key="1">
    <citation type="submission" date="2020-05" db="EMBL/GenBank/DDBJ databases">
        <authorList>
            <person name="Mo P."/>
        </authorList>
    </citation>
    <scope>NUCLEOTIDE SEQUENCE [LARGE SCALE GENOMIC DNA]</scope>
    <source>
        <strain evidence="5 6">Gen01</strain>
    </source>
</reference>
<evidence type="ECO:0000313" key="6">
    <source>
        <dbReference type="Proteomes" id="UP000505377"/>
    </source>
</evidence>
<accession>A0A6M6JM22</accession>
<feature type="domain" description="OmpR/PhoB-type" evidence="4">
    <location>
        <begin position="1"/>
        <end position="90"/>
    </location>
</feature>
<dbReference type="SMART" id="SM01043">
    <property type="entry name" value="BTAD"/>
    <property type="match status" value="1"/>
</dbReference>
<dbReference type="CDD" id="cd15831">
    <property type="entry name" value="BTAD"/>
    <property type="match status" value="1"/>
</dbReference>
<dbReference type="KEGG" id="pbro:HOP40_27190"/>
<dbReference type="GO" id="GO:0000160">
    <property type="term" value="P:phosphorelay signal transduction system"/>
    <property type="evidence" value="ECO:0007669"/>
    <property type="project" value="InterPro"/>
</dbReference>
<dbReference type="Pfam" id="PF03704">
    <property type="entry name" value="BTAD"/>
    <property type="match status" value="1"/>
</dbReference>
<dbReference type="EMBL" id="CP053564">
    <property type="protein sequence ID" value="QJY49008.1"/>
    <property type="molecule type" value="Genomic_DNA"/>
</dbReference>
<sequence>MLTVAVLGRVEAHHDGVPATIPGGLTTELLVRLALDAGRPVRAERLVEDLWPDATGVRLNTLQAKISQLRRALGAPASLTSGPVGYTLDVAPGDVDALEALRLAEAGATQLDAGDPAGALHTCRTGLALFGPDVLPGAGAAAWVLPHRARLEEARAGLVEDELAARLALGAAGEVIGELESCVAASPLRERLWSLLITALYRAGRQADALAAYRRVTALLADQLGVDPGPGLRGLEQQVLTHDRALAPEIAAGRRGNLPALTSPLIGRATELAALLANLATHRLVTLVGPAGVGKTRLATEVARRSLAPDGAWLVRLEGVGHAAELPSALVDALPGTDGIAGLRGAEVLVVLDNCEHLVEPVAELVTTVLGTAPAVRVLATSQRALGLDGEVVDVIGPLPEADAVALFAHRATQRRPSFTLTAETEPDVAQLCRALECLPIAIELAAARARILTVPDIARRLDDRFTLLADPTSGGPHRRRTLAAALRWSYDLLFPDDQRGLWALAQFPAGATMAGVEHVLAALGVPVGSALDVVERLVDWSLATIDPVDFVGAADPDRTGAIRYRLLDSVRAFAVDRAAEAAAADVAADALLSWVAGLADVVDAHVRGPGQAARVAATAAERATIDAALDRSRLHDPATGLRIAVGFGWAWVLLDDAAAAARLRAARTAAPEAPPDLRVSALLLESWLEAMSGDLAQARAALDAATALIGPDTLLADLTRWHGAFVLLQEGRPADALADLECSRTAFSSRGCTWHEGASLLLAAFAHLALGDTTAGRTACEGAIRLIAPLDDTWGLLHAEGLLGGIARAEHRFADAARHHAHAAESAAALGFGGATALHLANLGRSQHDAGDPAAAGTLQRALTAAEQEGDLRLLAETRVSPAEVLLFTGDRAAAQDLLLAADRWYTASGGGDGAALAARLLATLRAESPVVEPPVGNG</sequence>
<dbReference type="Proteomes" id="UP000505377">
    <property type="component" value="Chromosome"/>
</dbReference>
<dbReference type="SUPFAM" id="SSF46894">
    <property type="entry name" value="C-terminal effector domain of the bipartite response regulators"/>
    <property type="match status" value="1"/>
</dbReference>
<dbReference type="AlphaFoldDB" id="A0A6M6JM22"/>
<dbReference type="Gene3D" id="1.25.40.10">
    <property type="entry name" value="Tetratricopeptide repeat domain"/>
    <property type="match status" value="2"/>
</dbReference>
<evidence type="ECO:0000256" key="1">
    <source>
        <dbReference type="ARBA" id="ARBA00005820"/>
    </source>
</evidence>
<gene>
    <name evidence="5" type="ORF">HOP40_27190</name>
</gene>
<name>A0A6M6JM22_9PSEU</name>
<dbReference type="InterPro" id="IPR001867">
    <property type="entry name" value="OmpR/PhoB-type_DNA-bd"/>
</dbReference>
<evidence type="ECO:0000256" key="2">
    <source>
        <dbReference type="ARBA" id="ARBA00023125"/>
    </source>
</evidence>
<dbReference type="PROSITE" id="PS51755">
    <property type="entry name" value="OMPR_PHOB"/>
    <property type="match status" value="1"/>
</dbReference>
<organism evidence="5 6">
    <name type="scientific">Pseudonocardia broussonetiae</name>
    <dbReference type="NCBI Taxonomy" id="2736640"/>
    <lineage>
        <taxon>Bacteria</taxon>
        <taxon>Bacillati</taxon>
        <taxon>Actinomycetota</taxon>
        <taxon>Actinomycetes</taxon>
        <taxon>Pseudonocardiales</taxon>
        <taxon>Pseudonocardiaceae</taxon>
        <taxon>Pseudonocardia</taxon>
    </lineage>
</organism>
<dbReference type="Pfam" id="PF00486">
    <property type="entry name" value="Trans_reg_C"/>
    <property type="match status" value="1"/>
</dbReference>
<dbReference type="InterPro" id="IPR016032">
    <property type="entry name" value="Sig_transdc_resp-reg_C-effctor"/>
</dbReference>
<dbReference type="SUPFAM" id="SSF52540">
    <property type="entry name" value="P-loop containing nucleoside triphosphate hydrolases"/>
    <property type="match status" value="1"/>
</dbReference>
<feature type="DNA-binding region" description="OmpR/PhoB-type" evidence="3">
    <location>
        <begin position="1"/>
        <end position="90"/>
    </location>
</feature>
<dbReference type="GO" id="GO:0003677">
    <property type="term" value="F:DNA binding"/>
    <property type="evidence" value="ECO:0007669"/>
    <property type="project" value="UniProtKB-UniRule"/>
</dbReference>
<evidence type="ECO:0000256" key="3">
    <source>
        <dbReference type="PROSITE-ProRule" id="PRU01091"/>
    </source>
</evidence>
<dbReference type="PANTHER" id="PTHR47691:SF3">
    <property type="entry name" value="HTH-TYPE TRANSCRIPTIONAL REGULATOR RV0890C-RELATED"/>
    <property type="match status" value="1"/>
</dbReference>
<dbReference type="SUPFAM" id="SSF48452">
    <property type="entry name" value="TPR-like"/>
    <property type="match status" value="1"/>
</dbReference>
<dbReference type="InterPro" id="IPR005158">
    <property type="entry name" value="BTAD"/>
</dbReference>
<dbReference type="InterPro" id="IPR036388">
    <property type="entry name" value="WH-like_DNA-bd_sf"/>
</dbReference>
<proteinExistence type="inferred from homology"/>
<dbReference type="GO" id="GO:0006355">
    <property type="term" value="P:regulation of DNA-templated transcription"/>
    <property type="evidence" value="ECO:0007669"/>
    <property type="project" value="InterPro"/>
</dbReference>
<dbReference type="InterPro" id="IPR011990">
    <property type="entry name" value="TPR-like_helical_dom_sf"/>
</dbReference>
<dbReference type="Gene3D" id="1.10.10.10">
    <property type="entry name" value="Winged helix-like DNA-binding domain superfamily/Winged helix DNA-binding domain"/>
    <property type="match status" value="1"/>
</dbReference>
<dbReference type="PANTHER" id="PTHR47691">
    <property type="entry name" value="REGULATOR-RELATED"/>
    <property type="match status" value="1"/>
</dbReference>
<protein>
    <submittedName>
        <fullName evidence="5">AfsR/SARP family transcriptional regulator</fullName>
    </submittedName>
</protein>
<dbReference type="SMART" id="SM00862">
    <property type="entry name" value="Trans_reg_C"/>
    <property type="match status" value="1"/>
</dbReference>